<dbReference type="Pfam" id="PF00071">
    <property type="entry name" value="Ras"/>
    <property type="match status" value="1"/>
</dbReference>
<reference evidence="5 6" key="1">
    <citation type="submission" date="2024-04" db="EMBL/GenBank/DDBJ databases">
        <authorList>
            <person name="Waldvogel A.-M."/>
            <person name="Schoenle A."/>
        </authorList>
    </citation>
    <scope>NUCLEOTIDE SEQUENCE [LARGE SCALE GENOMIC DNA]</scope>
</reference>
<feature type="compositionally biased region" description="Basic and acidic residues" evidence="4">
    <location>
        <begin position="133"/>
        <end position="147"/>
    </location>
</feature>
<dbReference type="PANTHER" id="PTHR47977">
    <property type="entry name" value="RAS-RELATED PROTEIN RAB"/>
    <property type="match status" value="1"/>
</dbReference>
<feature type="compositionally biased region" description="Polar residues" evidence="4">
    <location>
        <begin position="1"/>
        <end position="11"/>
    </location>
</feature>
<evidence type="ECO:0000313" key="5">
    <source>
        <dbReference type="EMBL" id="CAL1609377.1"/>
    </source>
</evidence>
<feature type="compositionally biased region" description="Basic residues" evidence="4">
    <location>
        <begin position="112"/>
        <end position="123"/>
    </location>
</feature>
<organism evidence="5 6">
    <name type="scientific">Knipowitschia caucasica</name>
    <name type="common">Caucasian dwarf goby</name>
    <name type="synonym">Pomatoschistus caucasicus</name>
    <dbReference type="NCBI Taxonomy" id="637954"/>
    <lineage>
        <taxon>Eukaryota</taxon>
        <taxon>Metazoa</taxon>
        <taxon>Chordata</taxon>
        <taxon>Craniata</taxon>
        <taxon>Vertebrata</taxon>
        <taxon>Euteleostomi</taxon>
        <taxon>Actinopterygii</taxon>
        <taxon>Neopterygii</taxon>
        <taxon>Teleostei</taxon>
        <taxon>Neoteleostei</taxon>
        <taxon>Acanthomorphata</taxon>
        <taxon>Gobiaria</taxon>
        <taxon>Gobiiformes</taxon>
        <taxon>Gobioidei</taxon>
        <taxon>Gobiidae</taxon>
        <taxon>Gobiinae</taxon>
        <taxon>Knipowitschia</taxon>
    </lineage>
</organism>
<evidence type="ECO:0000256" key="1">
    <source>
        <dbReference type="ARBA" id="ARBA00022741"/>
    </source>
</evidence>
<evidence type="ECO:0000256" key="4">
    <source>
        <dbReference type="SAM" id="MobiDB-lite"/>
    </source>
</evidence>
<evidence type="ECO:0000313" key="6">
    <source>
        <dbReference type="Proteomes" id="UP001497482"/>
    </source>
</evidence>
<dbReference type="InterPro" id="IPR050227">
    <property type="entry name" value="Rab"/>
</dbReference>
<feature type="compositionally biased region" description="Polar residues" evidence="4">
    <location>
        <begin position="148"/>
        <end position="158"/>
    </location>
</feature>
<keyword evidence="2" id="KW-0342">GTP-binding</keyword>
<feature type="compositionally biased region" description="Basic and acidic residues" evidence="4">
    <location>
        <begin position="59"/>
        <end position="100"/>
    </location>
</feature>
<name>A0AAV2M7N6_KNICA</name>
<feature type="region of interest" description="Disordered" evidence="4">
    <location>
        <begin position="1"/>
        <end position="166"/>
    </location>
</feature>
<keyword evidence="3" id="KW-0449">Lipoprotein</keyword>
<dbReference type="InterPro" id="IPR001806">
    <property type="entry name" value="Small_GTPase"/>
</dbReference>
<keyword evidence="6" id="KW-1185">Reference proteome</keyword>
<evidence type="ECO:0000256" key="2">
    <source>
        <dbReference type="ARBA" id="ARBA00023134"/>
    </source>
</evidence>
<accession>A0AAV2M7N6</accession>
<dbReference type="AlphaFoldDB" id="A0AAV2M7N6"/>
<dbReference type="PROSITE" id="PS51420">
    <property type="entry name" value="RHO"/>
    <property type="match status" value="1"/>
</dbReference>
<dbReference type="NCBIfam" id="TIGR00231">
    <property type="entry name" value="small_GTP"/>
    <property type="match status" value="1"/>
</dbReference>
<proteinExistence type="predicted"/>
<dbReference type="SMART" id="SM00176">
    <property type="entry name" value="RAN"/>
    <property type="match status" value="1"/>
</dbReference>
<gene>
    <name evidence="5" type="ORF">KC01_LOCUS36136</name>
</gene>
<dbReference type="FunFam" id="3.40.50.300:FF:001129">
    <property type="entry name" value="ras-related protein Rab-44 isoform X2"/>
    <property type="match status" value="1"/>
</dbReference>
<sequence length="403" mass="44816">MENSSLQQPKQEVQGETGKPSEADQLEVGEIAHQGPRRKLGSSRRVKARKPELTSTNDDIAHESKELVPSEDLSHPPDEKTPLSQERNQEKSRSELETSSHPDALAEEAAVARKRKMGSHRKPHTDQTTRQQGHSDERLLHPLEKATAESTKQRQPSQVDERDSALSTATAFNIKGESRSVGQSIPHQLSHPSTNVRLAQQRNVNLAAGYDPNAIKYEVVMIGDSSVGKTSFMQRAQSGRFSSDVPASIGMDSYKWTVVVDGKPVVLHLWDTAGQERFHSMTKQLFHRGQAFLLMYDISCRQTFTAVSYWANCIKDGAGENVVTLLLGNKCDSKERKVTRDEGEILSQENGFNFIECSAASGENVVEALETVARLLDQKVQKAARREEPLLLRKPEPRNKGCC</sequence>
<dbReference type="SMART" id="SM00174">
    <property type="entry name" value="RHO"/>
    <property type="match status" value="1"/>
</dbReference>
<dbReference type="SMART" id="SM00175">
    <property type="entry name" value="RAB"/>
    <property type="match status" value="1"/>
</dbReference>
<dbReference type="SUPFAM" id="SSF52540">
    <property type="entry name" value="P-loop containing nucleoside triphosphate hydrolases"/>
    <property type="match status" value="1"/>
</dbReference>
<dbReference type="Proteomes" id="UP001497482">
    <property type="component" value="Chromosome 6"/>
</dbReference>
<dbReference type="PRINTS" id="PR00449">
    <property type="entry name" value="RASTRNSFRMNG"/>
</dbReference>
<dbReference type="GO" id="GO:0005525">
    <property type="term" value="F:GTP binding"/>
    <property type="evidence" value="ECO:0007669"/>
    <property type="project" value="UniProtKB-KW"/>
</dbReference>
<dbReference type="EMBL" id="OZ035828">
    <property type="protein sequence ID" value="CAL1609377.1"/>
    <property type="molecule type" value="Genomic_DNA"/>
</dbReference>
<dbReference type="CDD" id="cd00154">
    <property type="entry name" value="Rab"/>
    <property type="match status" value="1"/>
</dbReference>
<keyword evidence="1" id="KW-0547">Nucleotide-binding</keyword>
<dbReference type="Gene3D" id="3.40.50.300">
    <property type="entry name" value="P-loop containing nucleotide triphosphate hydrolases"/>
    <property type="match status" value="1"/>
</dbReference>
<dbReference type="PROSITE" id="PS51421">
    <property type="entry name" value="RAS"/>
    <property type="match status" value="1"/>
</dbReference>
<dbReference type="InterPro" id="IPR027417">
    <property type="entry name" value="P-loop_NTPase"/>
</dbReference>
<evidence type="ECO:0000256" key="3">
    <source>
        <dbReference type="ARBA" id="ARBA00023288"/>
    </source>
</evidence>
<feature type="compositionally biased region" description="Basic residues" evidence="4">
    <location>
        <begin position="35"/>
        <end position="48"/>
    </location>
</feature>
<dbReference type="PROSITE" id="PS51419">
    <property type="entry name" value="RAB"/>
    <property type="match status" value="1"/>
</dbReference>
<dbReference type="SMART" id="SM00173">
    <property type="entry name" value="RAS"/>
    <property type="match status" value="1"/>
</dbReference>
<dbReference type="InterPro" id="IPR005225">
    <property type="entry name" value="Small_GTP-bd"/>
</dbReference>
<dbReference type="GO" id="GO:0003924">
    <property type="term" value="F:GTPase activity"/>
    <property type="evidence" value="ECO:0007669"/>
    <property type="project" value="InterPro"/>
</dbReference>
<protein>
    <submittedName>
        <fullName evidence="5">Uncharacterized protein</fullName>
    </submittedName>
</protein>